<feature type="domain" description="Peptidase M28" evidence="1">
    <location>
        <begin position="225"/>
        <end position="423"/>
    </location>
</feature>
<dbReference type="InterPro" id="IPR045175">
    <property type="entry name" value="M28_fam"/>
</dbReference>
<dbReference type="SUPFAM" id="SSF53187">
    <property type="entry name" value="Zn-dependent exopeptidases"/>
    <property type="match status" value="1"/>
</dbReference>
<evidence type="ECO:0000313" key="2">
    <source>
        <dbReference type="EMBL" id="CCE98515.1"/>
    </source>
</evidence>
<dbReference type="GO" id="GO:0006508">
    <property type="term" value="P:proteolysis"/>
    <property type="evidence" value="ECO:0007669"/>
    <property type="project" value="InterPro"/>
</dbReference>
<dbReference type="GO" id="GO:0004177">
    <property type="term" value="F:aminopeptidase activity"/>
    <property type="evidence" value="ECO:0007669"/>
    <property type="project" value="UniProtKB-KW"/>
</dbReference>
<evidence type="ECO:0000259" key="1">
    <source>
        <dbReference type="Pfam" id="PF04389"/>
    </source>
</evidence>
<dbReference type="EMBL" id="HE616892">
    <property type="protein sequence ID" value="CCE98515.1"/>
    <property type="molecule type" value="Genomic_DNA"/>
</dbReference>
<name>G9ABT6_SINF1</name>
<dbReference type="Proteomes" id="UP000007735">
    <property type="component" value="Plasmid pSfHH103b"/>
</dbReference>
<reference evidence="2 3" key="1">
    <citation type="journal article" date="2012" name="J. Bacteriol.">
        <title>Genome sequence of the soybean symbiont Sinorhizobium fredii HH103.</title>
        <authorList>
            <person name="Weidner S."/>
            <person name="Becker A."/>
            <person name="Bonilla I."/>
            <person name="Jaenicke S."/>
            <person name="Lloret J."/>
            <person name="Margaret I."/>
            <person name="Puhler A."/>
            <person name="Ruiz-Sainz J.E."/>
            <person name="Schneiker-Bekel S."/>
            <person name="Szczepanowski R."/>
            <person name="Vinardell J.M."/>
            <person name="Zehner S."/>
            <person name="Gottfert M."/>
        </authorList>
    </citation>
    <scope>NUCLEOTIDE SEQUENCE [LARGE SCALE GENOMIC DNA]</scope>
    <source>
        <strain evidence="2 3">HH103</strain>
        <plasmid evidence="3">pSfHH103b</plasmid>
    </source>
</reference>
<proteinExistence type="predicted"/>
<dbReference type="RefSeq" id="WP_014342020.1">
    <property type="nucleotide sequence ID" value="NC_016836.1"/>
</dbReference>
<geneLocation type="plasmid" evidence="2 3">
    <name>pSfHH103b</name>
</geneLocation>
<keyword evidence="2" id="KW-0031">Aminopeptidase</keyword>
<keyword evidence="2" id="KW-0614">Plasmid</keyword>
<keyword evidence="2" id="KW-0378">Hydrolase</keyword>
<evidence type="ECO:0000313" key="3">
    <source>
        <dbReference type="Proteomes" id="UP000007735"/>
    </source>
</evidence>
<protein>
    <submittedName>
        <fullName evidence="2">Aminopeptidase, putative</fullName>
        <ecNumber evidence="2">3.4.11.-</ecNumber>
    </submittedName>
</protein>
<sequence>MAPVRLATCAIPPGWTAPRSARTATAALGGASSLQFGDQIVYLGTEGEWAGVTRSANRAGLQLGERPGSLESERLHVVIQKGRLFQREHPDVPVLVDKGRYLLVDLDPVLARRLAKRKDPCFSVLAPEAVDKAARGMDRVVFASRDSGADRAASRAPDPVVQMHVDRISRATFELDLAELVALPTRFSSSAHYQAACDIVEQKLASFGYATSRQTIGLGGSQSTNVVARRVGTGPATRRAVLVTAHLDSINLEGPATAPAPGADDDGSGSAGVIEIARALKDVANVHDLVFIHFGGEEQGLFGSKHFVRSLSAAQRSRVHAVVNMDMIGALNTPAPTVLLEGRTVSQPVLDGLAEAASRYTGLTVETSVNAANSDHVSFLDKGMPAVLTIEGADSTNDEIHTSRDTLDRINFDLALEILRMNTAFVAEALATSPTEV</sequence>
<accession>G9ABT6</accession>
<keyword evidence="2" id="KW-0645">Protease</keyword>
<dbReference type="KEGG" id="sfh:SFHH103_04024"/>
<dbReference type="PANTHER" id="PTHR12147">
    <property type="entry name" value="METALLOPEPTIDASE M28 FAMILY MEMBER"/>
    <property type="match status" value="1"/>
</dbReference>
<dbReference type="GO" id="GO:0008235">
    <property type="term" value="F:metalloexopeptidase activity"/>
    <property type="evidence" value="ECO:0007669"/>
    <property type="project" value="InterPro"/>
</dbReference>
<dbReference type="InterPro" id="IPR007484">
    <property type="entry name" value="Peptidase_M28"/>
</dbReference>
<organism evidence="2 3">
    <name type="scientific">Sinorhizobium fredii (strain HH103)</name>
    <dbReference type="NCBI Taxonomy" id="1117943"/>
    <lineage>
        <taxon>Bacteria</taxon>
        <taxon>Pseudomonadati</taxon>
        <taxon>Pseudomonadota</taxon>
        <taxon>Alphaproteobacteria</taxon>
        <taxon>Hyphomicrobiales</taxon>
        <taxon>Rhizobiaceae</taxon>
        <taxon>Sinorhizobium/Ensifer group</taxon>
        <taxon>Sinorhizobium</taxon>
    </lineage>
</organism>
<dbReference type="PANTHER" id="PTHR12147:SF26">
    <property type="entry name" value="PEPTIDASE M28 DOMAIN-CONTAINING PROTEIN"/>
    <property type="match status" value="1"/>
</dbReference>
<dbReference type="EC" id="3.4.11.-" evidence="2"/>
<dbReference type="Pfam" id="PF04389">
    <property type="entry name" value="Peptidase_M28"/>
    <property type="match status" value="1"/>
</dbReference>
<dbReference type="HOGENOM" id="CLU_648568_0_0_5"/>
<dbReference type="Gene3D" id="3.40.630.10">
    <property type="entry name" value="Zn peptidases"/>
    <property type="match status" value="1"/>
</dbReference>
<dbReference type="AlphaFoldDB" id="G9ABT6"/>
<gene>
    <name evidence="2" type="ordered locus">SFHH103_04024</name>
</gene>
<dbReference type="PATRIC" id="fig|380.5.peg.4241"/>